<dbReference type="GO" id="GO:0046274">
    <property type="term" value="P:lignin catabolic process"/>
    <property type="evidence" value="ECO:0007669"/>
    <property type="project" value="UniProtKB-KW"/>
</dbReference>
<dbReference type="InterPro" id="IPR045087">
    <property type="entry name" value="Cu-oxidase_fam"/>
</dbReference>
<comment type="similarity">
    <text evidence="3 13">Belongs to the multicopper oxidase family.</text>
</comment>
<dbReference type="CDD" id="cd13897">
    <property type="entry name" value="CuRO_3_LCC_plant"/>
    <property type="match status" value="1"/>
</dbReference>
<evidence type="ECO:0000259" key="14">
    <source>
        <dbReference type="Pfam" id="PF00394"/>
    </source>
</evidence>
<dbReference type="CDD" id="cd13875">
    <property type="entry name" value="CuRO_2_LCC_plant"/>
    <property type="match status" value="1"/>
</dbReference>
<keyword evidence="18" id="KW-1185">Reference proteome</keyword>
<dbReference type="GO" id="GO:0005507">
    <property type="term" value="F:copper ion binding"/>
    <property type="evidence" value="ECO:0007669"/>
    <property type="project" value="InterPro"/>
</dbReference>
<evidence type="ECO:0000256" key="13">
    <source>
        <dbReference type="RuleBase" id="RU361119"/>
    </source>
</evidence>
<evidence type="ECO:0000256" key="6">
    <source>
        <dbReference type="ARBA" id="ARBA00022525"/>
    </source>
</evidence>
<dbReference type="Proteomes" id="UP000634136">
    <property type="component" value="Unassembled WGS sequence"/>
</dbReference>
<comment type="catalytic activity">
    <reaction evidence="1 13">
        <text>4 hydroquinone + O2 = 4 benzosemiquinone + 2 H2O</text>
        <dbReference type="Rhea" id="RHEA:11276"/>
        <dbReference type="ChEBI" id="CHEBI:15377"/>
        <dbReference type="ChEBI" id="CHEBI:15379"/>
        <dbReference type="ChEBI" id="CHEBI:17594"/>
        <dbReference type="ChEBI" id="CHEBI:17977"/>
        <dbReference type="EC" id="1.10.3.2"/>
    </reaction>
</comment>
<dbReference type="Gene3D" id="2.60.40.420">
    <property type="entry name" value="Cupredoxins - blue copper proteins"/>
    <property type="match status" value="3"/>
</dbReference>
<dbReference type="AlphaFoldDB" id="A0A834XHX1"/>
<accession>A0A834XHX1</accession>
<dbReference type="GO" id="GO:0052716">
    <property type="term" value="F:hydroquinone:oxygen oxidoreductase activity"/>
    <property type="evidence" value="ECO:0007669"/>
    <property type="project" value="UniProtKB-EC"/>
</dbReference>
<evidence type="ECO:0000256" key="4">
    <source>
        <dbReference type="ARBA" id="ARBA00012297"/>
    </source>
</evidence>
<evidence type="ECO:0000256" key="3">
    <source>
        <dbReference type="ARBA" id="ARBA00010609"/>
    </source>
</evidence>
<keyword evidence="11" id="KW-0325">Glycoprotein</keyword>
<dbReference type="InterPro" id="IPR034285">
    <property type="entry name" value="CuRO_2_LCC"/>
</dbReference>
<reference evidence="17" key="1">
    <citation type="submission" date="2020-09" db="EMBL/GenBank/DDBJ databases">
        <title>Genome-Enabled Discovery of Anthraquinone Biosynthesis in Senna tora.</title>
        <authorList>
            <person name="Kang S.-H."/>
            <person name="Pandey R.P."/>
            <person name="Lee C.-M."/>
            <person name="Sim J.-S."/>
            <person name="Jeong J.-T."/>
            <person name="Choi B.-S."/>
            <person name="Jung M."/>
            <person name="Ginzburg D."/>
            <person name="Zhao K."/>
            <person name="Won S.Y."/>
            <person name="Oh T.-J."/>
            <person name="Yu Y."/>
            <person name="Kim N.-H."/>
            <person name="Lee O.R."/>
            <person name="Lee T.-H."/>
            <person name="Bashyal P."/>
            <person name="Kim T.-S."/>
            <person name="Lee W.-H."/>
            <person name="Kawkins C."/>
            <person name="Kim C.-K."/>
            <person name="Kim J.S."/>
            <person name="Ahn B.O."/>
            <person name="Rhee S.Y."/>
            <person name="Sohng J.K."/>
        </authorList>
    </citation>
    <scope>NUCLEOTIDE SEQUENCE</scope>
    <source>
        <tissue evidence="17">Leaf</tissue>
    </source>
</reference>
<dbReference type="InterPro" id="IPR008972">
    <property type="entry name" value="Cupredoxin"/>
</dbReference>
<dbReference type="Pfam" id="PF07731">
    <property type="entry name" value="Cu-oxidase_2"/>
    <property type="match status" value="1"/>
</dbReference>
<keyword evidence="8 13" id="KW-0677">Repeat</keyword>
<keyword evidence="10 13" id="KW-0186">Copper</keyword>
<dbReference type="InterPro" id="IPR033138">
    <property type="entry name" value="Cu_oxidase_CS"/>
</dbReference>
<comment type="cofactor">
    <cofactor evidence="13">
        <name>Cu cation</name>
        <dbReference type="ChEBI" id="CHEBI:23378"/>
    </cofactor>
    <text evidence="13">Binds 4 Cu cations per monomer.</text>
</comment>
<evidence type="ECO:0000256" key="10">
    <source>
        <dbReference type="ARBA" id="ARBA00023008"/>
    </source>
</evidence>
<feature type="domain" description="Plastocyanin-like" evidence="14">
    <location>
        <begin position="129"/>
        <end position="280"/>
    </location>
</feature>
<gene>
    <name evidence="17" type="ORF">G2W53_002332</name>
</gene>
<name>A0A834XHX1_9FABA</name>
<dbReference type="OrthoDB" id="2121828at2759"/>
<keyword evidence="12 13" id="KW-0439">Lignin degradation</keyword>
<evidence type="ECO:0000256" key="1">
    <source>
        <dbReference type="ARBA" id="ARBA00000349"/>
    </source>
</evidence>
<evidence type="ECO:0000313" key="18">
    <source>
        <dbReference type="Proteomes" id="UP000634136"/>
    </source>
</evidence>
<dbReference type="InterPro" id="IPR011707">
    <property type="entry name" value="Cu-oxidase-like_N"/>
</dbReference>
<dbReference type="SUPFAM" id="SSF49503">
    <property type="entry name" value="Cupredoxins"/>
    <property type="match status" value="3"/>
</dbReference>
<dbReference type="PROSITE" id="PS00080">
    <property type="entry name" value="MULTICOPPER_OXIDASE2"/>
    <property type="match status" value="1"/>
</dbReference>
<proteinExistence type="inferred from homology"/>
<dbReference type="InterPro" id="IPR034288">
    <property type="entry name" value="CuRO_1_LCC"/>
</dbReference>
<evidence type="ECO:0000259" key="16">
    <source>
        <dbReference type="Pfam" id="PF07732"/>
    </source>
</evidence>
<comment type="subcellular location">
    <subcellularLocation>
        <location evidence="2 13">Secreted</location>
        <location evidence="2 13">Extracellular space</location>
        <location evidence="2 13">Apoplast</location>
    </subcellularLocation>
</comment>
<dbReference type="CDD" id="cd13849">
    <property type="entry name" value="CuRO_1_LCC_plant"/>
    <property type="match status" value="1"/>
</dbReference>
<dbReference type="EC" id="1.10.3.2" evidence="4 13"/>
<dbReference type="PROSITE" id="PS00079">
    <property type="entry name" value="MULTICOPPER_OXIDASE1"/>
    <property type="match status" value="1"/>
</dbReference>
<comment type="function">
    <text evidence="13">Lignin degradation and detoxification of lignin-derived products.</text>
</comment>
<evidence type="ECO:0000256" key="7">
    <source>
        <dbReference type="ARBA" id="ARBA00022723"/>
    </source>
</evidence>
<evidence type="ECO:0000313" key="17">
    <source>
        <dbReference type="EMBL" id="KAF7845427.1"/>
    </source>
</evidence>
<dbReference type="GO" id="GO:0048046">
    <property type="term" value="C:apoplast"/>
    <property type="evidence" value="ECO:0007669"/>
    <property type="project" value="UniProtKB-SubCell"/>
</dbReference>
<dbReference type="NCBIfam" id="TIGR03389">
    <property type="entry name" value="laccase"/>
    <property type="match status" value="1"/>
</dbReference>
<evidence type="ECO:0000256" key="11">
    <source>
        <dbReference type="ARBA" id="ARBA00023180"/>
    </source>
</evidence>
<dbReference type="InterPro" id="IPR002355">
    <property type="entry name" value="Cu_oxidase_Cu_BS"/>
</dbReference>
<evidence type="ECO:0000256" key="5">
    <source>
        <dbReference type="ARBA" id="ARBA00022523"/>
    </source>
</evidence>
<keyword evidence="6 13" id="KW-0964">Secreted</keyword>
<evidence type="ECO:0000256" key="9">
    <source>
        <dbReference type="ARBA" id="ARBA00023002"/>
    </source>
</evidence>
<evidence type="ECO:0000256" key="2">
    <source>
        <dbReference type="ARBA" id="ARBA00004271"/>
    </source>
</evidence>
<keyword evidence="7 13" id="KW-0479">Metal-binding</keyword>
<dbReference type="InterPro" id="IPR034289">
    <property type="entry name" value="CuRO_3_LCC"/>
</dbReference>
<keyword evidence="5 13" id="KW-0052">Apoplast</keyword>
<protein>
    <recommendedName>
        <fullName evidence="4 13">Laccase</fullName>
        <ecNumber evidence="4 13">1.10.3.2</ecNumber>
    </recommendedName>
    <alternativeName>
        <fullName evidence="13">Benzenediol:oxygen oxidoreductase</fullName>
    </alternativeName>
    <alternativeName>
        <fullName evidence="13">Diphenol oxidase</fullName>
    </alternativeName>
    <alternativeName>
        <fullName evidence="13">Urishiol oxidase</fullName>
    </alternativeName>
</protein>
<sequence length="550" mass="60693">MQVKNLTISRFCGTQTVTAVNGSVPGPTIKVRENDTLVVHVINASPHNLTIHWHGIFQIGSQWADGPEYVTQCPIRPGQNYTYRFTITGQEGTLWWHAHNSFLRTTVYGALIIRPTKGHSYPFTNPYREVPILLGEWWKADIMEIANQIQVTGDLVPPSDAFNINGYPGDLYNCSQDRIFNLKVTQGDTYMLRIINTNLITQMFFKIANHNFTVVAVDAEYTTPYATDVVVVAPGQTTDVLLKADQPVGSYYMAASGYITTVFIGFDNTTTRGILVYDGASNTTTPLMPNGSSNTNTPLMPVMPALNDTPTAHKFYTNITGLKGGPHWANCPRTVDEQLFVTFGMGLDFCPTNQTCLGPSGFKYSASMNNESFVLPSTSGTSMLEAMFNNNVSGVYTRDFPNTPPLEFDYTSPNNSSLIYAPKSTKVKTLKFNSTVEIVFQNTAILGGENHPMHIHGFNFHVLAQGFGNYNASIDEAKFNFVDPQIRNTIAVPFGGWAVVRFTANNPGIWMVHCHLDVHLPWGLAMAFEVENGPTPSTTLPPPPSDLPKC</sequence>
<evidence type="ECO:0000256" key="12">
    <source>
        <dbReference type="ARBA" id="ARBA00023185"/>
    </source>
</evidence>
<feature type="domain" description="Plastocyanin-like" evidence="15">
    <location>
        <begin position="400"/>
        <end position="532"/>
    </location>
</feature>
<comment type="caution">
    <text evidence="17">The sequence shown here is derived from an EMBL/GenBank/DDBJ whole genome shotgun (WGS) entry which is preliminary data.</text>
</comment>
<dbReference type="Pfam" id="PF07732">
    <property type="entry name" value="Cu-oxidase_3"/>
    <property type="match status" value="1"/>
</dbReference>
<dbReference type="InterPro" id="IPR001117">
    <property type="entry name" value="Cu-oxidase_2nd"/>
</dbReference>
<dbReference type="InterPro" id="IPR011706">
    <property type="entry name" value="Cu-oxidase_C"/>
</dbReference>
<dbReference type="InterPro" id="IPR017761">
    <property type="entry name" value="Laccase"/>
</dbReference>
<evidence type="ECO:0000256" key="8">
    <source>
        <dbReference type="ARBA" id="ARBA00022737"/>
    </source>
</evidence>
<dbReference type="PANTHER" id="PTHR11709">
    <property type="entry name" value="MULTI-COPPER OXIDASE"/>
    <property type="match status" value="1"/>
</dbReference>
<dbReference type="PANTHER" id="PTHR11709:SF9">
    <property type="entry name" value="LACCASE-7"/>
    <property type="match status" value="1"/>
</dbReference>
<dbReference type="Pfam" id="PF00394">
    <property type="entry name" value="Cu-oxidase"/>
    <property type="match status" value="1"/>
</dbReference>
<keyword evidence="9 13" id="KW-0560">Oxidoreductase</keyword>
<dbReference type="EMBL" id="JAAIUW010000001">
    <property type="protein sequence ID" value="KAF7845427.1"/>
    <property type="molecule type" value="Genomic_DNA"/>
</dbReference>
<feature type="domain" description="Plastocyanin-like" evidence="16">
    <location>
        <begin position="3"/>
        <end position="117"/>
    </location>
</feature>
<evidence type="ECO:0000259" key="15">
    <source>
        <dbReference type="Pfam" id="PF07731"/>
    </source>
</evidence>
<organism evidence="17 18">
    <name type="scientific">Senna tora</name>
    <dbReference type="NCBI Taxonomy" id="362788"/>
    <lineage>
        <taxon>Eukaryota</taxon>
        <taxon>Viridiplantae</taxon>
        <taxon>Streptophyta</taxon>
        <taxon>Embryophyta</taxon>
        <taxon>Tracheophyta</taxon>
        <taxon>Spermatophyta</taxon>
        <taxon>Magnoliopsida</taxon>
        <taxon>eudicotyledons</taxon>
        <taxon>Gunneridae</taxon>
        <taxon>Pentapetalae</taxon>
        <taxon>rosids</taxon>
        <taxon>fabids</taxon>
        <taxon>Fabales</taxon>
        <taxon>Fabaceae</taxon>
        <taxon>Caesalpinioideae</taxon>
        <taxon>Cassia clade</taxon>
        <taxon>Senna</taxon>
    </lineage>
</organism>